<organism evidence="5">
    <name type="scientific">Bionectria ochroleuca</name>
    <name type="common">Gliocladium roseum</name>
    <dbReference type="NCBI Taxonomy" id="29856"/>
    <lineage>
        <taxon>Eukaryota</taxon>
        <taxon>Fungi</taxon>
        <taxon>Dikarya</taxon>
        <taxon>Ascomycota</taxon>
        <taxon>Pezizomycotina</taxon>
        <taxon>Sordariomycetes</taxon>
        <taxon>Hypocreomycetidae</taxon>
        <taxon>Hypocreales</taxon>
        <taxon>Bionectriaceae</taxon>
        <taxon>Clonostachys</taxon>
    </lineage>
</organism>
<reference evidence="5" key="1">
    <citation type="submission" date="2015-01" db="EMBL/GenBank/DDBJ databases">
        <authorList>
            <person name="Durling Mikael"/>
        </authorList>
    </citation>
    <scope>NUCLEOTIDE SEQUENCE</scope>
</reference>
<dbReference type="EC" id="3.1.1.-" evidence="3"/>
<sequence length="536" mass="59066">VILIDSLVLLVNDTVDEPAVPKIYTYLYFRTSKLGVLKMTEEFKHPTIGSIRGLAKDCLLQFLGVKYALLQDRFAEPELVSEYDGSTIDATKVGPQALSDPLSCEAEYSVFQQSLPHQPFDISDRDCLHLTITIPREAKDLPVFIFIHGGSFTIGSNAWPQYDQTRLVRQGVEMGMPFIGVGVNYRVGVPGFLTSAELRRAGYKPNNGIRDQRAALMWVQRFISGFGGDPNKVTLAGQSAGAVSAMLHLAPSASLFSQLVLMSGSSFVISPLPLPVAEGVYIIAVNALGMDGLSAEGRLKALVEGDGKPLYKEIPSGLPLLPVVDDEVVLEAPDYTTLDLSATICPRLLIGDCRLDGHILLNKDARVRQRFHESLVKTLGPVSAREVEETYGLTPDMPSEIVAKHIAEFMTDVGFFTPAVTIAKAWPVPSFLYHFNEPNTWDGPWKGEVTHCLEIVYLFQNLNHKLTEEQQSIAKRWAGAVIKFIRGAEPFPSCGSESDGMVFGPVEDIPRKIHKLNDRFGLDTLNRAMQIFMQSK</sequence>
<feature type="non-terminal residue" evidence="5">
    <location>
        <position position="1"/>
    </location>
</feature>
<evidence type="ECO:0000256" key="2">
    <source>
        <dbReference type="ARBA" id="ARBA00022801"/>
    </source>
</evidence>
<dbReference type="PANTHER" id="PTHR11559">
    <property type="entry name" value="CARBOXYLESTERASE"/>
    <property type="match status" value="1"/>
</dbReference>
<protein>
    <recommendedName>
        <fullName evidence="3">Carboxylic ester hydrolase</fullName>
        <ecNumber evidence="3">3.1.1.-</ecNumber>
    </recommendedName>
</protein>
<dbReference type="InterPro" id="IPR050309">
    <property type="entry name" value="Type-B_Carboxylest/Lipase"/>
</dbReference>
<gene>
    <name evidence="5" type="ORF">BN869_000014051_1</name>
</gene>
<dbReference type="EMBL" id="CDPU01000217">
    <property type="protein sequence ID" value="CEO57993.1"/>
    <property type="molecule type" value="Genomic_DNA"/>
</dbReference>
<evidence type="ECO:0000313" key="5">
    <source>
        <dbReference type="EMBL" id="CEO57993.1"/>
    </source>
</evidence>
<evidence type="ECO:0000256" key="3">
    <source>
        <dbReference type="RuleBase" id="RU361235"/>
    </source>
</evidence>
<dbReference type="ESTHER" id="biooc-a0a0b7kk41">
    <property type="family name" value="Fungal_carboxylesterase_lipase"/>
</dbReference>
<dbReference type="PROSITE" id="PS00122">
    <property type="entry name" value="CARBOXYLESTERASE_B_1"/>
    <property type="match status" value="1"/>
</dbReference>
<evidence type="ECO:0000256" key="1">
    <source>
        <dbReference type="ARBA" id="ARBA00005964"/>
    </source>
</evidence>
<dbReference type="InterPro" id="IPR002018">
    <property type="entry name" value="CarbesteraseB"/>
</dbReference>
<name>A0A0B7KK41_BIOOC</name>
<evidence type="ECO:0000259" key="4">
    <source>
        <dbReference type="Pfam" id="PF00135"/>
    </source>
</evidence>
<dbReference type="InterPro" id="IPR029058">
    <property type="entry name" value="AB_hydrolase_fold"/>
</dbReference>
<dbReference type="Gene3D" id="3.40.50.1820">
    <property type="entry name" value="alpha/beta hydrolase"/>
    <property type="match status" value="1"/>
</dbReference>
<accession>A0A0B7KK41</accession>
<dbReference type="Pfam" id="PF00135">
    <property type="entry name" value="COesterase"/>
    <property type="match status" value="1"/>
</dbReference>
<keyword evidence="2 3" id="KW-0378">Hydrolase</keyword>
<dbReference type="InterPro" id="IPR019826">
    <property type="entry name" value="Carboxylesterase_B_AS"/>
</dbReference>
<feature type="domain" description="Carboxylesterase type B" evidence="4">
    <location>
        <begin position="49"/>
        <end position="492"/>
    </location>
</feature>
<dbReference type="GO" id="GO:0016787">
    <property type="term" value="F:hydrolase activity"/>
    <property type="evidence" value="ECO:0007669"/>
    <property type="project" value="UniProtKB-KW"/>
</dbReference>
<dbReference type="SUPFAM" id="SSF53474">
    <property type="entry name" value="alpha/beta-Hydrolases"/>
    <property type="match status" value="1"/>
</dbReference>
<proteinExistence type="inferred from homology"/>
<dbReference type="AlphaFoldDB" id="A0A0B7KK41"/>
<comment type="similarity">
    <text evidence="1 3">Belongs to the type-B carboxylesterase/lipase family.</text>
</comment>